<dbReference type="VEuPathDB" id="VectorBase:AMIN003697"/>
<name>A0A182W040_9DIPT</name>
<proteinExistence type="predicted"/>
<reference evidence="2" key="1">
    <citation type="submission" date="2013-03" db="EMBL/GenBank/DDBJ databases">
        <title>The Genome Sequence of Anopheles minimus MINIMUS1.</title>
        <authorList>
            <consortium name="The Broad Institute Genomics Platform"/>
            <person name="Neafsey D.E."/>
            <person name="Walton C."/>
            <person name="Walker B."/>
            <person name="Young S.K."/>
            <person name="Zeng Q."/>
            <person name="Gargeya S."/>
            <person name="Fitzgerald M."/>
            <person name="Haas B."/>
            <person name="Abouelleil A."/>
            <person name="Allen A.W."/>
            <person name="Alvarado L."/>
            <person name="Arachchi H.M."/>
            <person name="Berlin A.M."/>
            <person name="Chapman S.B."/>
            <person name="Gainer-Dewar J."/>
            <person name="Goldberg J."/>
            <person name="Griggs A."/>
            <person name="Gujja S."/>
            <person name="Hansen M."/>
            <person name="Howarth C."/>
            <person name="Imamovic A."/>
            <person name="Ireland A."/>
            <person name="Larimer J."/>
            <person name="McCowan C."/>
            <person name="Murphy C."/>
            <person name="Pearson M."/>
            <person name="Poon T.W."/>
            <person name="Priest M."/>
            <person name="Roberts A."/>
            <person name="Saif S."/>
            <person name="Shea T."/>
            <person name="Sisk P."/>
            <person name="Sykes S."/>
            <person name="Wortman J."/>
            <person name="Nusbaum C."/>
            <person name="Birren B."/>
        </authorList>
    </citation>
    <scope>NUCLEOTIDE SEQUENCE [LARGE SCALE GENOMIC DNA]</scope>
    <source>
        <strain evidence="2">MINIMUS1</strain>
    </source>
</reference>
<accession>A0A182W040</accession>
<dbReference type="Proteomes" id="UP000075920">
    <property type="component" value="Unassembled WGS sequence"/>
</dbReference>
<sequence>MGISGIRRAAFSRAPDYALLVVGFRSFVAECLQFGPTRFKRDLTAAGVGRARFISRFGGVVRDLGLLKEH</sequence>
<organism evidence="1 2">
    <name type="scientific">Anopheles minimus</name>
    <dbReference type="NCBI Taxonomy" id="112268"/>
    <lineage>
        <taxon>Eukaryota</taxon>
        <taxon>Metazoa</taxon>
        <taxon>Ecdysozoa</taxon>
        <taxon>Arthropoda</taxon>
        <taxon>Hexapoda</taxon>
        <taxon>Insecta</taxon>
        <taxon>Pterygota</taxon>
        <taxon>Neoptera</taxon>
        <taxon>Endopterygota</taxon>
        <taxon>Diptera</taxon>
        <taxon>Nematocera</taxon>
        <taxon>Culicoidea</taxon>
        <taxon>Culicidae</taxon>
        <taxon>Anophelinae</taxon>
        <taxon>Anopheles</taxon>
    </lineage>
</organism>
<evidence type="ECO:0000313" key="1">
    <source>
        <dbReference type="EnsemblMetazoa" id="AMIN003697-PA"/>
    </source>
</evidence>
<dbReference type="AlphaFoldDB" id="A0A182W040"/>
<protein>
    <submittedName>
        <fullName evidence="1">Uncharacterized protein</fullName>
    </submittedName>
</protein>
<evidence type="ECO:0000313" key="2">
    <source>
        <dbReference type="Proteomes" id="UP000075920"/>
    </source>
</evidence>
<keyword evidence="2" id="KW-1185">Reference proteome</keyword>
<reference evidence="1" key="2">
    <citation type="submission" date="2020-05" db="UniProtKB">
        <authorList>
            <consortium name="EnsemblMetazoa"/>
        </authorList>
    </citation>
    <scope>IDENTIFICATION</scope>
    <source>
        <strain evidence="1">MINIMUS1</strain>
    </source>
</reference>
<dbReference type="EnsemblMetazoa" id="AMIN003697-RA">
    <property type="protein sequence ID" value="AMIN003697-PA"/>
    <property type="gene ID" value="AMIN003697"/>
</dbReference>